<proteinExistence type="predicted"/>
<dbReference type="AlphaFoldDB" id="E3PT78"/>
<dbReference type="HOGENOM" id="CLU_2750773_0_0_9"/>
<gene>
    <name evidence="2" type="ordered locus">CLOST_1962</name>
</gene>
<dbReference type="Proteomes" id="UP000007041">
    <property type="component" value="Chromosome"/>
</dbReference>
<protein>
    <submittedName>
        <fullName evidence="2">Uncharacterized protein</fullName>
    </submittedName>
</protein>
<feature type="transmembrane region" description="Helical" evidence="1">
    <location>
        <begin position="47"/>
        <end position="66"/>
    </location>
</feature>
<dbReference type="RefSeq" id="WP_013362174.1">
    <property type="nucleotide sequence ID" value="NC_014614.1"/>
</dbReference>
<organism evidence="2 3">
    <name type="scientific">Acetoanaerobium sticklandii (strain ATCC 12662 / DSM 519 / JCM 1433 / CCUG 9281 / NCIMB 10654 / HF)</name>
    <name type="common">Clostridium sticklandii</name>
    <dbReference type="NCBI Taxonomy" id="499177"/>
    <lineage>
        <taxon>Bacteria</taxon>
        <taxon>Bacillati</taxon>
        <taxon>Bacillota</taxon>
        <taxon>Clostridia</taxon>
        <taxon>Peptostreptococcales</taxon>
        <taxon>Filifactoraceae</taxon>
        <taxon>Acetoanaerobium</taxon>
    </lineage>
</organism>
<dbReference type="GeneID" id="35558038"/>
<keyword evidence="3" id="KW-1185">Reference proteome</keyword>
<feature type="transmembrane region" description="Helical" evidence="1">
    <location>
        <begin position="6"/>
        <end position="27"/>
    </location>
</feature>
<evidence type="ECO:0000256" key="1">
    <source>
        <dbReference type="SAM" id="Phobius"/>
    </source>
</evidence>
<dbReference type="BioCyc" id="CSTI499177:GJE9-2023-MONOMER"/>
<keyword evidence="1" id="KW-1133">Transmembrane helix</keyword>
<name>E3PT78_ACESD</name>
<reference evidence="3" key="1">
    <citation type="journal article" date="2010" name="BMC Genomics">
        <title>Clostridium sticklandii, a specialist in amino acid degradation:revisiting its metabolism through its genome sequence.</title>
        <authorList>
            <person name="Fonknechten N."/>
            <person name="Chaussonnerie S."/>
            <person name="Tricot S."/>
            <person name="Lajus A."/>
            <person name="Andreesen J.R."/>
            <person name="Perchat N."/>
            <person name="Pelletier E."/>
            <person name="Gouyvenoux M."/>
            <person name="Barbe V."/>
            <person name="Salanoubat M."/>
            <person name="Le Paslier D."/>
            <person name="Weissenbach J."/>
            <person name="Cohen G.N."/>
            <person name="Kreimeyer A."/>
        </authorList>
    </citation>
    <scope>NUCLEOTIDE SEQUENCE [LARGE SCALE GENOMIC DNA]</scope>
    <source>
        <strain evidence="3">ATCC 12662 / DSM 519 / JCM 1433 / CCUG 9281 / NCIMB 10654 / HF</strain>
    </source>
</reference>
<sequence>MIKWIMMSLSAILFFKMSILLISPKLFNKFANLFGEKTKIQNKNLKFFVSILAGLLLALGLFWAALLTSI</sequence>
<dbReference type="EMBL" id="FP565809">
    <property type="protein sequence ID" value="CBH22082.1"/>
    <property type="molecule type" value="Genomic_DNA"/>
</dbReference>
<dbReference type="KEGG" id="cst:CLOST_1962"/>
<evidence type="ECO:0000313" key="2">
    <source>
        <dbReference type="EMBL" id="CBH22082.1"/>
    </source>
</evidence>
<keyword evidence="1" id="KW-0812">Transmembrane</keyword>
<dbReference type="STRING" id="1511.CLOST_1962"/>
<accession>E3PT78</accession>
<evidence type="ECO:0000313" key="3">
    <source>
        <dbReference type="Proteomes" id="UP000007041"/>
    </source>
</evidence>
<keyword evidence="1" id="KW-0472">Membrane</keyword>